<dbReference type="InterPro" id="IPR000644">
    <property type="entry name" value="CBS_dom"/>
</dbReference>
<comment type="caution">
    <text evidence="3">The sequence shown here is derived from an EMBL/GenBank/DDBJ whole genome shotgun (WGS) entry which is preliminary data.</text>
</comment>
<protein>
    <recommendedName>
        <fullName evidence="2">CBS domain-containing protein</fullName>
    </recommendedName>
</protein>
<proteinExistence type="predicted"/>
<dbReference type="Pfam" id="PF00571">
    <property type="entry name" value="CBS"/>
    <property type="match status" value="1"/>
</dbReference>
<dbReference type="Proteomes" id="UP000286734">
    <property type="component" value="Unassembled WGS sequence"/>
</dbReference>
<gene>
    <name evidence="3" type="ORF">CSW47_12680</name>
</gene>
<dbReference type="Gene3D" id="3.10.580.10">
    <property type="entry name" value="CBS-domain"/>
    <property type="match status" value="1"/>
</dbReference>
<dbReference type="PROSITE" id="PS51371">
    <property type="entry name" value="CBS"/>
    <property type="match status" value="1"/>
</dbReference>
<dbReference type="EMBL" id="PELP01000473">
    <property type="protein sequence ID" value="RTH01232.1"/>
    <property type="molecule type" value="Genomic_DNA"/>
</dbReference>
<dbReference type="AlphaFoldDB" id="A0A430R1G6"/>
<reference evidence="3 4" key="1">
    <citation type="journal article" date="2019" name="Extremophiles">
        <title>Biogeography of thermophiles and predominance of Thermus scotoductus in domestic water heaters.</title>
        <authorList>
            <person name="Wilpiszeski R.L."/>
            <person name="Zhang Z."/>
            <person name="House C.H."/>
        </authorList>
    </citation>
    <scope>NUCLEOTIDE SEQUENCE [LARGE SCALE GENOMIC DNA]</scope>
    <source>
        <strain evidence="3 4">34_S34</strain>
    </source>
</reference>
<evidence type="ECO:0000313" key="3">
    <source>
        <dbReference type="EMBL" id="RTH01232.1"/>
    </source>
</evidence>
<organism evidence="3 4">
    <name type="scientific">Thermus scotoductus</name>
    <dbReference type="NCBI Taxonomy" id="37636"/>
    <lineage>
        <taxon>Bacteria</taxon>
        <taxon>Thermotogati</taxon>
        <taxon>Deinococcota</taxon>
        <taxon>Deinococci</taxon>
        <taxon>Thermales</taxon>
        <taxon>Thermaceae</taxon>
        <taxon>Thermus</taxon>
    </lineage>
</organism>
<evidence type="ECO:0000259" key="2">
    <source>
        <dbReference type="PROSITE" id="PS51371"/>
    </source>
</evidence>
<dbReference type="SUPFAM" id="SSF54631">
    <property type="entry name" value="CBS-domain pair"/>
    <property type="match status" value="1"/>
</dbReference>
<sequence length="58" mass="6881">MGFVEDPVTVRENFSIEQVLRMMDRHGHSKIPIIDRYGRFKGMFVRQHYWEVGGSPQD</sequence>
<feature type="domain" description="CBS" evidence="2">
    <location>
        <begin position="3"/>
        <end position="58"/>
    </location>
</feature>
<evidence type="ECO:0000256" key="1">
    <source>
        <dbReference type="PROSITE-ProRule" id="PRU00703"/>
    </source>
</evidence>
<keyword evidence="1" id="KW-0129">CBS domain</keyword>
<evidence type="ECO:0000313" key="4">
    <source>
        <dbReference type="Proteomes" id="UP000286734"/>
    </source>
</evidence>
<name>A0A430R1G6_THESC</name>
<dbReference type="InterPro" id="IPR046342">
    <property type="entry name" value="CBS_dom_sf"/>
</dbReference>
<feature type="non-terminal residue" evidence="3">
    <location>
        <position position="58"/>
    </location>
</feature>
<accession>A0A430R1G6</accession>